<reference evidence="1" key="1">
    <citation type="submission" date="2018-08" db="EMBL/GenBank/DDBJ databases">
        <title>Whole genome sequencing of Salmonella enterica serotype newport.</title>
        <authorList>
            <person name="Bell R."/>
        </authorList>
    </citation>
    <scope>NUCLEOTIDE SEQUENCE [LARGE SCALE GENOMIC DNA]</scope>
    <source>
        <strain evidence="1">CFSAN000835</strain>
    </source>
</reference>
<organism evidence="1">
    <name type="scientific">Salmonella enterica subsp. enterica serovar Newport str. CFSAN000835</name>
    <dbReference type="NCBI Taxonomy" id="1299174"/>
    <lineage>
        <taxon>Bacteria</taxon>
        <taxon>Pseudomonadati</taxon>
        <taxon>Pseudomonadota</taxon>
        <taxon>Gammaproteobacteria</taxon>
        <taxon>Enterobacterales</taxon>
        <taxon>Enterobacteriaceae</taxon>
        <taxon>Salmonella</taxon>
    </lineage>
</organism>
<protein>
    <submittedName>
        <fullName evidence="1">Uncharacterized protein</fullName>
    </submittedName>
</protein>
<comment type="caution">
    <text evidence="1">The sequence shown here is derived from an EMBL/GenBank/DDBJ whole genome shotgun (WGS) entry which is preliminary data.</text>
</comment>
<accession>A0A658IDE5</accession>
<dbReference type="EMBL" id="QWJV01000019">
    <property type="protein sequence ID" value="RIQ23766.1"/>
    <property type="molecule type" value="Genomic_DNA"/>
</dbReference>
<gene>
    <name evidence="1" type="ORF">DLN06_23220</name>
</gene>
<evidence type="ECO:0000313" key="1">
    <source>
        <dbReference type="EMBL" id="RIQ23766.1"/>
    </source>
</evidence>
<sequence>MRNNRYVHYVARFGSQYISGVVDVSPQTTPLEVHEGIQFFVCNQLGLNELHKKDIVVEKMRPLE</sequence>
<proteinExistence type="predicted"/>
<dbReference type="AlphaFoldDB" id="A0A658IDE5"/>
<name>A0A658IDE5_SALNE</name>
<dbReference type="Proteomes" id="UP000839534">
    <property type="component" value="Unassembled WGS sequence"/>
</dbReference>